<reference evidence="1 2" key="1">
    <citation type="journal article" date="2020" name="Nat. Commun.">
        <title>Genome of Tripterygium wilfordii and identification of cytochrome P450 involved in triptolide biosynthesis.</title>
        <authorList>
            <person name="Tu L."/>
            <person name="Su P."/>
            <person name="Zhang Z."/>
            <person name="Gao L."/>
            <person name="Wang J."/>
            <person name="Hu T."/>
            <person name="Zhou J."/>
            <person name="Zhang Y."/>
            <person name="Zhao Y."/>
            <person name="Liu Y."/>
            <person name="Song Y."/>
            <person name="Tong Y."/>
            <person name="Lu Y."/>
            <person name="Yang J."/>
            <person name="Xu C."/>
            <person name="Jia M."/>
            <person name="Peters R.J."/>
            <person name="Huang L."/>
            <person name="Gao W."/>
        </authorList>
    </citation>
    <scope>NUCLEOTIDE SEQUENCE [LARGE SCALE GENOMIC DNA]</scope>
    <source>
        <strain evidence="2">cv. XIE 37</strain>
        <tissue evidence="1">Leaf</tissue>
    </source>
</reference>
<organism evidence="1 2">
    <name type="scientific">Tripterygium wilfordii</name>
    <name type="common">Thunder God vine</name>
    <dbReference type="NCBI Taxonomy" id="458696"/>
    <lineage>
        <taxon>Eukaryota</taxon>
        <taxon>Viridiplantae</taxon>
        <taxon>Streptophyta</taxon>
        <taxon>Embryophyta</taxon>
        <taxon>Tracheophyta</taxon>
        <taxon>Spermatophyta</taxon>
        <taxon>Magnoliopsida</taxon>
        <taxon>eudicotyledons</taxon>
        <taxon>Gunneridae</taxon>
        <taxon>Pentapetalae</taxon>
        <taxon>rosids</taxon>
        <taxon>fabids</taxon>
        <taxon>Celastrales</taxon>
        <taxon>Celastraceae</taxon>
        <taxon>Tripterygium</taxon>
    </lineage>
</organism>
<dbReference type="EMBL" id="JAAARO010000003">
    <property type="protein sequence ID" value="KAF5750279.1"/>
    <property type="molecule type" value="Genomic_DNA"/>
</dbReference>
<proteinExistence type="predicted"/>
<evidence type="ECO:0000313" key="1">
    <source>
        <dbReference type="EMBL" id="KAF5750279.1"/>
    </source>
</evidence>
<evidence type="ECO:0000313" key="2">
    <source>
        <dbReference type="Proteomes" id="UP000593562"/>
    </source>
</evidence>
<sequence>MPDWAVARVCFTKRKDGDYGVEPPATAAEEESAAAAGKESMIRFYGGNHPPVAAAVGEVFGVALEEVEAEAEAEAEAVKEAKAVKVAAMLMRSLALPWRRLRVLGRRWRLRVLLGRRLRLRALQQSTAGRDISVIAKFVVEKIVAAPAFAVCKKLTFDLICSTRLTTDLWDTVYQGIKSDLHLPDLDVTTVAISILAAIPSHLLAKLFTECNSEISGCFDSSSDNLRFSITETLGCILARDDLVHNLVSTGGEKVGRVEKWLPP</sequence>
<dbReference type="PANTHER" id="PTHR36029">
    <property type="entry name" value="TSET COMPLEX MEMBER TSTA"/>
    <property type="match status" value="1"/>
</dbReference>
<dbReference type="Proteomes" id="UP000593562">
    <property type="component" value="Unassembled WGS sequence"/>
</dbReference>
<keyword evidence="2" id="KW-1185">Reference proteome</keyword>
<dbReference type="InParanoid" id="A0A7J7DVF4"/>
<gene>
    <name evidence="1" type="ORF">HS088_TW03G00613</name>
</gene>
<dbReference type="GO" id="GO:0006897">
    <property type="term" value="P:endocytosis"/>
    <property type="evidence" value="ECO:0007669"/>
    <property type="project" value="InterPro"/>
</dbReference>
<dbReference type="PANTHER" id="PTHR36029:SF1">
    <property type="entry name" value="PROTEIN TPLATE"/>
    <property type="match status" value="1"/>
</dbReference>
<dbReference type="AlphaFoldDB" id="A0A7J7DVF4"/>
<accession>A0A7J7DVF4</accession>
<protein>
    <submittedName>
        <fullName evidence="1">Protein TPLATE</fullName>
    </submittedName>
</protein>
<comment type="caution">
    <text evidence="1">The sequence shown here is derived from an EMBL/GenBank/DDBJ whole genome shotgun (WGS) entry which is preliminary data.</text>
</comment>
<dbReference type="InterPro" id="IPR037501">
    <property type="entry name" value="TPLATE"/>
</dbReference>
<name>A0A7J7DVF4_TRIWF</name>